<dbReference type="Proteomes" id="UP001198962">
    <property type="component" value="Unassembled WGS sequence"/>
</dbReference>
<organism evidence="2 3">
    <name type="scientific">Brotaphodocola catenula</name>
    <dbReference type="NCBI Taxonomy" id="2885361"/>
    <lineage>
        <taxon>Bacteria</taxon>
        <taxon>Bacillati</taxon>
        <taxon>Bacillota</taxon>
        <taxon>Clostridia</taxon>
        <taxon>Lachnospirales</taxon>
        <taxon>Lachnospiraceae</taxon>
        <taxon>Brotaphodocola</taxon>
    </lineage>
</organism>
<dbReference type="SUPFAM" id="SSF160527">
    <property type="entry name" value="V-type ATPase subunit E-like"/>
    <property type="match status" value="1"/>
</dbReference>
<sequence length="201" mass="23516">MTTEEKLQHFLDTCMEDARTRSNRMLDEYMNALEETFKQHQADAKRRSAMQIEQETEKIEREINKKLAVEQIDIRRALGQKQEELKDKLFVELRDQLANFLETPEYLKLLEKQIANAVEFAADDPITIYLDPVDEDKQKRLSLHYGHAQIKISEFSFGGGTRAVIPTRHILIDNSFQTRLEEARENFHFDLSLKEGDSADE</sequence>
<proteinExistence type="predicted"/>
<accession>A0AAE3APJ3</accession>
<keyword evidence="3" id="KW-1185">Reference proteome</keyword>
<feature type="coiled-coil region" evidence="1">
    <location>
        <begin position="15"/>
        <end position="69"/>
    </location>
</feature>
<dbReference type="RefSeq" id="WP_308450243.1">
    <property type="nucleotide sequence ID" value="NZ_JAJEPU010000001.1"/>
</dbReference>
<dbReference type="InterPro" id="IPR038495">
    <property type="entry name" value="ATPase_E_C"/>
</dbReference>
<dbReference type="AlphaFoldDB" id="A0AAE3APJ3"/>
<comment type="caution">
    <text evidence="2">The sequence shown here is derived from an EMBL/GenBank/DDBJ whole genome shotgun (WGS) entry which is preliminary data.</text>
</comment>
<dbReference type="EMBL" id="JAJEPU010000001">
    <property type="protein sequence ID" value="MCC2163313.1"/>
    <property type="molecule type" value="Genomic_DNA"/>
</dbReference>
<evidence type="ECO:0000256" key="1">
    <source>
        <dbReference type="SAM" id="Coils"/>
    </source>
</evidence>
<evidence type="ECO:0000313" key="3">
    <source>
        <dbReference type="Proteomes" id="UP001198962"/>
    </source>
</evidence>
<reference evidence="2" key="1">
    <citation type="submission" date="2021-10" db="EMBL/GenBank/DDBJ databases">
        <title>Anaerobic single-cell dispensing facilitates the cultivation of human gut bacteria.</title>
        <authorList>
            <person name="Afrizal A."/>
        </authorList>
    </citation>
    <scope>NUCLEOTIDE SEQUENCE</scope>
    <source>
        <strain evidence="2">CLA-AA-H274</strain>
    </source>
</reference>
<evidence type="ECO:0000313" key="2">
    <source>
        <dbReference type="EMBL" id="MCC2163313.1"/>
    </source>
</evidence>
<protein>
    <submittedName>
        <fullName evidence="2">V-type ATP synthase subunit E</fullName>
    </submittedName>
</protein>
<name>A0AAE3APJ3_9FIRM</name>
<dbReference type="Gene3D" id="3.30.2320.30">
    <property type="entry name" value="ATP synthase, E subunit, C-terminal"/>
    <property type="match status" value="1"/>
</dbReference>
<keyword evidence="1" id="KW-0175">Coiled coil</keyword>
<gene>
    <name evidence="2" type="ORF">LKD32_00165</name>
</gene>